<feature type="domain" description="ABC-2 type transporter transmembrane" evidence="8">
    <location>
        <begin position="82"/>
        <end position="264"/>
    </location>
</feature>
<comment type="caution">
    <text evidence="9">The sequence shown here is derived from an EMBL/GenBank/DDBJ whole genome shotgun (WGS) entry which is preliminary data.</text>
</comment>
<feature type="transmembrane region" description="Helical" evidence="7">
    <location>
        <begin position="81"/>
        <end position="103"/>
    </location>
</feature>
<name>A0ABP8EQX9_9MICO</name>
<dbReference type="PANTHER" id="PTHR43229:SF2">
    <property type="entry name" value="NODULATION PROTEIN J"/>
    <property type="match status" value="1"/>
</dbReference>
<comment type="subcellular location">
    <subcellularLocation>
        <location evidence="1">Membrane</location>
        <topology evidence="1">Multi-pass membrane protein</topology>
    </subcellularLocation>
</comment>
<feature type="transmembrane region" description="Helical" evidence="7">
    <location>
        <begin position="246"/>
        <end position="264"/>
    </location>
</feature>
<dbReference type="PIRSF" id="PIRSF006648">
    <property type="entry name" value="DrrB"/>
    <property type="match status" value="1"/>
</dbReference>
<dbReference type="Proteomes" id="UP001499841">
    <property type="component" value="Unassembled WGS sequence"/>
</dbReference>
<evidence type="ECO:0000256" key="6">
    <source>
        <dbReference type="SAM" id="MobiDB-lite"/>
    </source>
</evidence>
<feature type="transmembrane region" description="Helical" evidence="7">
    <location>
        <begin position="50"/>
        <end position="69"/>
    </location>
</feature>
<evidence type="ECO:0000259" key="8">
    <source>
        <dbReference type="Pfam" id="PF12698"/>
    </source>
</evidence>
<evidence type="ECO:0000256" key="5">
    <source>
        <dbReference type="ARBA" id="ARBA00023251"/>
    </source>
</evidence>
<evidence type="ECO:0000256" key="7">
    <source>
        <dbReference type="SAM" id="Phobius"/>
    </source>
</evidence>
<evidence type="ECO:0000256" key="4">
    <source>
        <dbReference type="ARBA" id="ARBA00023136"/>
    </source>
</evidence>
<dbReference type="PANTHER" id="PTHR43229">
    <property type="entry name" value="NODULATION PROTEIN J"/>
    <property type="match status" value="1"/>
</dbReference>
<dbReference type="Pfam" id="PF12698">
    <property type="entry name" value="ABC2_membrane_3"/>
    <property type="match status" value="1"/>
</dbReference>
<sequence>MTTPATTSGPGAAAPGGPASGASTSGGAARRVLAQTRFETAAILRNGEQLLLTFVLPVIALVVLVRTDVVPLPGGERTTPALAGVLALAVASTFTSQAIAVAFDRRWGVLRMLATTPLGRGGLLAGRLGAVLCVVVVQTAVLAAVAALLGWRAQGLGVGSFLGAAALMLLGTAAFVGLAMIVGGTLRPEAVLAVANLLWVLMAAGGGLLVPVDSLPGPLAAVVRLLPSGALGEGLRTLATAGTFDVGAAVVLALWAAVAAWVAIRTFRWE</sequence>
<evidence type="ECO:0000256" key="3">
    <source>
        <dbReference type="ARBA" id="ARBA00022989"/>
    </source>
</evidence>
<gene>
    <name evidence="9" type="ORF">GCM10022262_06750</name>
</gene>
<dbReference type="InterPro" id="IPR051784">
    <property type="entry name" value="Nod_factor_ABC_transporter"/>
</dbReference>
<accession>A0ABP8EQX9</accession>
<dbReference type="RefSeq" id="WP_345037702.1">
    <property type="nucleotide sequence ID" value="NZ_BAABBA010000003.1"/>
</dbReference>
<protein>
    <submittedName>
        <fullName evidence="9">ABC transporter permease</fullName>
    </submittedName>
</protein>
<keyword evidence="3 7" id="KW-1133">Transmembrane helix</keyword>
<evidence type="ECO:0000313" key="10">
    <source>
        <dbReference type="Proteomes" id="UP001499841"/>
    </source>
</evidence>
<feature type="transmembrane region" description="Helical" evidence="7">
    <location>
        <begin position="124"/>
        <end position="149"/>
    </location>
</feature>
<keyword evidence="2 7" id="KW-0812">Transmembrane</keyword>
<feature type="transmembrane region" description="Helical" evidence="7">
    <location>
        <begin position="161"/>
        <end position="183"/>
    </location>
</feature>
<feature type="transmembrane region" description="Helical" evidence="7">
    <location>
        <begin position="190"/>
        <end position="210"/>
    </location>
</feature>
<evidence type="ECO:0000256" key="2">
    <source>
        <dbReference type="ARBA" id="ARBA00022692"/>
    </source>
</evidence>
<organism evidence="9 10">
    <name type="scientific">Georgenia daeguensis</name>
    <dbReference type="NCBI Taxonomy" id="908355"/>
    <lineage>
        <taxon>Bacteria</taxon>
        <taxon>Bacillati</taxon>
        <taxon>Actinomycetota</taxon>
        <taxon>Actinomycetes</taxon>
        <taxon>Micrococcales</taxon>
        <taxon>Bogoriellaceae</taxon>
        <taxon>Georgenia</taxon>
    </lineage>
</organism>
<dbReference type="InterPro" id="IPR000412">
    <property type="entry name" value="ABC_2_transport"/>
</dbReference>
<evidence type="ECO:0000313" key="9">
    <source>
        <dbReference type="EMBL" id="GAA4286316.1"/>
    </source>
</evidence>
<dbReference type="InterPro" id="IPR013525">
    <property type="entry name" value="ABC2_TM"/>
</dbReference>
<reference evidence="10" key="1">
    <citation type="journal article" date="2019" name="Int. J. Syst. Evol. Microbiol.">
        <title>The Global Catalogue of Microorganisms (GCM) 10K type strain sequencing project: providing services to taxonomists for standard genome sequencing and annotation.</title>
        <authorList>
            <consortium name="The Broad Institute Genomics Platform"/>
            <consortium name="The Broad Institute Genome Sequencing Center for Infectious Disease"/>
            <person name="Wu L."/>
            <person name="Ma J."/>
        </authorList>
    </citation>
    <scope>NUCLEOTIDE SEQUENCE [LARGE SCALE GENOMIC DNA]</scope>
    <source>
        <strain evidence="10">JCM 17459</strain>
    </source>
</reference>
<evidence type="ECO:0000256" key="1">
    <source>
        <dbReference type="ARBA" id="ARBA00004141"/>
    </source>
</evidence>
<keyword evidence="10" id="KW-1185">Reference proteome</keyword>
<dbReference type="EMBL" id="BAABBA010000003">
    <property type="protein sequence ID" value="GAA4286316.1"/>
    <property type="molecule type" value="Genomic_DNA"/>
</dbReference>
<proteinExistence type="predicted"/>
<feature type="region of interest" description="Disordered" evidence="6">
    <location>
        <begin position="1"/>
        <end position="25"/>
    </location>
</feature>
<keyword evidence="4 7" id="KW-0472">Membrane</keyword>
<keyword evidence="5" id="KW-0046">Antibiotic resistance</keyword>